<proteinExistence type="predicted"/>
<dbReference type="GO" id="GO:0006281">
    <property type="term" value="P:DNA repair"/>
    <property type="evidence" value="ECO:0007669"/>
    <property type="project" value="InterPro"/>
</dbReference>
<organism evidence="3 4">
    <name type="scientific">Pseudomonas chlororaphis</name>
    <dbReference type="NCBI Taxonomy" id="587753"/>
    <lineage>
        <taxon>Bacteria</taxon>
        <taxon>Pseudomonadati</taxon>
        <taxon>Pseudomonadota</taxon>
        <taxon>Gammaproteobacteria</taxon>
        <taxon>Pseudomonadales</taxon>
        <taxon>Pseudomonadaceae</taxon>
        <taxon>Pseudomonas</taxon>
    </lineage>
</organism>
<dbReference type="GO" id="GO:0006355">
    <property type="term" value="P:regulation of DNA-templated transcription"/>
    <property type="evidence" value="ECO:0007669"/>
    <property type="project" value="InterPro"/>
</dbReference>
<evidence type="ECO:0000256" key="1">
    <source>
        <dbReference type="ARBA" id="ARBA00023159"/>
    </source>
</evidence>
<feature type="domain" description="Ada DNA repair metal-binding" evidence="2">
    <location>
        <begin position="27"/>
        <end position="77"/>
    </location>
</feature>
<keyword evidence="1" id="KW-0010">Activator</keyword>
<dbReference type="InterPro" id="IPR035451">
    <property type="entry name" value="Ada-like_dom_sf"/>
</dbReference>
<dbReference type="InterPro" id="IPR004026">
    <property type="entry name" value="Ada_DNA_repair_Zn-bd"/>
</dbReference>
<evidence type="ECO:0000259" key="2">
    <source>
        <dbReference type="Pfam" id="PF02805"/>
    </source>
</evidence>
<evidence type="ECO:0000313" key="4">
    <source>
        <dbReference type="Proteomes" id="UP000032748"/>
    </source>
</evidence>
<sequence>MDADKRWVLLDARGQRFLSERPGTLGGHRGSRIYGRLDCPAALRAIARGGYVTQRVFFLDAASARAAGYRPCARCLPQAYTAWRTSHPTP</sequence>
<name>A0A0D5Y0V5_9PSED</name>
<dbReference type="GO" id="GO:0003677">
    <property type="term" value="F:DNA binding"/>
    <property type="evidence" value="ECO:0007669"/>
    <property type="project" value="InterPro"/>
</dbReference>
<reference evidence="3 4" key="1">
    <citation type="journal article" date="2015" name="Mol. Plant Microbe Interact.">
        <title>Comparative Genomic Analysis of Pseudomonas chlororaphis PCL1606 Reveals New Insight into Antifungal Compounds Involved in Biocontrol.</title>
        <authorList>
            <person name="Calderon C.E."/>
            <person name="Ramos C."/>
            <person name="de Vicente A."/>
            <person name="Cazorla F.M."/>
        </authorList>
    </citation>
    <scope>NUCLEOTIDE SEQUENCE [LARGE SCALE GENOMIC DNA]</scope>
    <source>
        <strain evidence="3 4">PCL1606</strain>
    </source>
</reference>
<dbReference type="GO" id="GO:0008168">
    <property type="term" value="F:methyltransferase activity"/>
    <property type="evidence" value="ECO:0007669"/>
    <property type="project" value="InterPro"/>
</dbReference>
<dbReference type="EMBL" id="CP011110">
    <property type="protein sequence ID" value="AKA24978.1"/>
    <property type="molecule type" value="Genomic_DNA"/>
</dbReference>
<dbReference type="RefSeq" id="WP_045883754.1">
    <property type="nucleotide sequence ID" value="NZ_CP011110.1"/>
</dbReference>
<dbReference type="OrthoDB" id="894286at2"/>
<dbReference type="GO" id="GO:0008270">
    <property type="term" value="F:zinc ion binding"/>
    <property type="evidence" value="ECO:0007669"/>
    <property type="project" value="InterPro"/>
</dbReference>
<dbReference type="Pfam" id="PF02805">
    <property type="entry name" value="Ada_Zn_binding"/>
    <property type="match status" value="1"/>
</dbReference>
<gene>
    <name evidence="3" type="ORF">PCL1606_35270</name>
</gene>
<dbReference type="AlphaFoldDB" id="A0A0D5Y0V5"/>
<dbReference type="SUPFAM" id="SSF57884">
    <property type="entry name" value="Ada DNA repair protein, N-terminal domain (N-Ada 10)"/>
    <property type="match status" value="1"/>
</dbReference>
<dbReference type="Gene3D" id="3.40.10.10">
    <property type="entry name" value="DNA Methylphosphotriester Repair Domain"/>
    <property type="match status" value="1"/>
</dbReference>
<dbReference type="KEGG" id="pcz:PCL1606_35270"/>
<evidence type="ECO:0000313" key="3">
    <source>
        <dbReference type="EMBL" id="AKA24978.1"/>
    </source>
</evidence>
<dbReference type="PATRIC" id="fig|587753.10.peg.3514"/>
<protein>
    <submittedName>
        <fullName evidence="3">Metal-binding protein</fullName>
    </submittedName>
</protein>
<accession>A0A0D5Y0V5</accession>
<dbReference type="Proteomes" id="UP000032748">
    <property type="component" value="Chromosome"/>
</dbReference>